<dbReference type="STRING" id="866536.Belba_0953"/>
<dbReference type="eggNOG" id="COG1196">
    <property type="taxonomic scope" value="Bacteria"/>
</dbReference>
<dbReference type="PATRIC" id="fig|866536.3.peg.979"/>
<dbReference type="OrthoDB" id="7029750at2"/>
<protein>
    <recommendedName>
        <fullName evidence="2">Rad50/SbcC-type AAA domain-containing protein</fullName>
    </recommendedName>
</protein>
<dbReference type="SUPFAM" id="SSF52540">
    <property type="entry name" value="P-loop containing nucleoside triphosphate hydrolases"/>
    <property type="match status" value="1"/>
</dbReference>
<sequence>MKFQKIELENFASYYGKVGPINLETDEKKPLIIFIGGTGFGKTSLFDAINWALYGEEFEKDLKKIKEREIIDFLNESALSEAANDNSRLNMSATLYFEHEDESGKREFYIRLSLVLQPKKELDHKLTATLVDRNHILKEITPQGDHITIPYTRTFLDEILPNNVKSYFLFDGDRIHNLAKPGNSQEVQDAIYRVVDLEIVRNAYDHLEETALWYSKKAAKAAKGELGKVEEAYNQELKFQNGLKTRISDIKKERLAINDQIALIDSKLKDLPETSTLQERKNQLSKELTQTKENIKVIKNQMREDAAKASLILAKEPLIELKELLREKRAKGEIPKHIRETFFHDLFDQEECICGTQFEAKPGNPIFEKLISRLEKEKHRSGEEDKLIDLFHDLNNAEDIINNSIDNLGLKENTAIELEKEEKSLVYQIQEIDQELESLPIENVATLMNERKQRKDKDDELIAELSTKQEERTNSEQKLRELDVERKALGKMQEEANYLHIRSELAKKAGDVLGALYDDFAEKSRKTVEDLTIEEFKKFVVSSSAYHVALSKDYSLEVLDSNGNRALQRLSMGQSQCLSLAFITAISRVSRKNPPLVIDMPFSRLDHSVHAAISERLPKLAEQTILFLIPDVEWNQTTRLNLSKYANHVYEMHFDETMRQTSITELK</sequence>
<evidence type="ECO:0000256" key="1">
    <source>
        <dbReference type="SAM" id="Coils"/>
    </source>
</evidence>
<evidence type="ECO:0000313" key="4">
    <source>
        <dbReference type="Proteomes" id="UP000006050"/>
    </source>
</evidence>
<dbReference type="PANTHER" id="PTHR32114">
    <property type="entry name" value="ABC TRANSPORTER ABCH.3"/>
    <property type="match status" value="1"/>
</dbReference>
<dbReference type="EMBL" id="CP003281">
    <property type="protein sequence ID" value="AFL83596.1"/>
    <property type="molecule type" value="Genomic_DNA"/>
</dbReference>
<reference evidence="4" key="1">
    <citation type="submission" date="2012-06" db="EMBL/GenBank/DDBJ databases">
        <title>The complete genome of Belliella baltica DSM 15883.</title>
        <authorList>
            <person name="Lucas S."/>
            <person name="Copeland A."/>
            <person name="Lapidus A."/>
            <person name="Goodwin L."/>
            <person name="Pitluck S."/>
            <person name="Peters L."/>
            <person name="Mikhailova N."/>
            <person name="Davenport K."/>
            <person name="Kyrpides N."/>
            <person name="Mavromatis K."/>
            <person name="Pagani I."/>
            <person name="Ivanova N."/>
            <person name="Ovchinnikova G."/>
            <person name="Zeytun A."/>
            <person name="Detter J.C."/>
            <person name="Han C."/>
            <person name="Land M."/>
            <person name="Hauser L."/>
            <person name="Markowitz V."/>
            <person name="Cheng J.-F."/>
            <person name="Hugenholtz P."/>
            <person name="Woyke T."/>
            <person name="Wu D."/>
            <person name="Tindall B."/>
            <person name="Pomrenke H."/>
            <person name="Brambilla E."/>
            <person name="Klenk H.-P."/>
            <person name="Eisen J.A."/>
        </authorList>
    </citation>
    <scope>NUCLEOTIDE SEQUENCE [LARGE SCALE GENOMIC DNA]</scope>
    <source>
        <strain evidence="4">DSM 15883 / CIP 108006 / LMG 21964 / BA134</strain>
    </source>
</reference>
<dbReference type="KEGG" id="bbd:Belba_0953"/>
<accession>I3Z2X8</accession>
<feature type="coiled-coil region" evidence="1">
    <location>
        <begin position="274"/>
        <end position="301"/>
    </location>
</feature>
<dbReference type="PANTHER" id="PTHR32114:SF2">
    <property type="entry name" value="ABC TRANSPORTER ABCH.3"/>
    <property type="match status" value="1"/>
</dbReference>
<dbReference type="Pfam" id="PF13476">
    <property type="entry name" value="AAA_23"/>
    <property type="match status" value="1"/>
</dbReference>
<feature type="domain" description="Rad50/SbcC-type AAA" evidence="2">
    <location>
        <begin position="5"/>
        <end position="327"/>
    </location>
</feature>
<name>I3Z2X8_BELBD</name>
<proteinExistence type="predicted"/>
<dbReference type="GO" id="GO:0016887">
    <property type="term" value="F:ATP hydrolysis activity"/>
    <property type="evidence" value="ECO:0007669"/>
    <property type="project" value="InterPro"/>
</dbReference>
<dbReference type="GO" id="GO:0006302">
    <property type="term" value="P:double-strand break repair"/>
    <property type="evidence" value="ECO:0007669"/>
    <property type="project" value="InterPro"/>
</dbReference>
<dbReference type="AlphaFoldDB" id="I3Z2X8"/>
<dbReference type="Proteomes" id="UP000006050">
    <property type="component" value="Chromosome"/>
</dbReference>
<dbReference type="Gene3D" id="3.40.50.300">
    <property type="entry name" value="P-loop containing nucleotide triphosphate hydrolases"/>
    <property type="match status" value="2"/>
</dbReference>
<dbReference type="HOGENOM" id="CLU_024631_1_0_10"/>
<keyword evidence="4" id="KW-1185">Reference proteome</keyword>
<gene>
    <name evidence="3" type="ordered locus">Belba_0953</name>
</gene>
<organism evidence="3 4">
    <name type="scientific">Belliella baltica (strain DSM 15883 / CIP 108006 / LMG 21964 / BA134)</name>
    <dbReference type="NCBI Taxonomy" id="866536"/>
    <lineage>
        <taxon>Bacteria</taxon>
        <taxon>Pseudomonadati</taxon>
        <taxon>Bacteroidota</taxon>
        <taxon>Cytophagia</taxon>
        <taxon>Cytophagales</taxon>
        <taxon>Cyclobacteriaceae</taxon>
        <taxon>Belliella</taxon>
    </lineage>
</organism>
<dbReference type="eggNOG" id="COG1132">
    <property type="taxonomic scope" value="Bacteria"/>
</dbReference>
<dbReference type="InterPro" id="IPR027417">
    <property type="entry name" value="P-loop_NTPase"/>
</dbReference>
<evidence type="ECO:0000259" key="2">
    <source>
        <dbReference type="Pfam" id="PF13476"/>
    </source>
</evidence>
<evidence type="ECO:0000313" key="3">
    <source>
        <dbReference type="EMBL" id="AFL83596.1"/>
    </source>
</evidence>
<dbReference type="RefSeq" id="WP_014771604.1">
    <property type="nucleotide sequence ID" value="NC_018010.1"/>
</dbReference>
<keyword evidence="1" id="KW-0175">Coiled coil</keyword>
<dbReference type="InterPro" id="IPR038729">
    <property type="entry name" value="Rad50/SbcC_AAA"/>
</dbReference>